<proteinExistence type="predicted"/>
<protein>
    <submittedName>
        <fullName evidence="2">Uncharacterized protein</fullName>
    </submittedName>
</protein>
<keyword evidence="1" id="KW-0812">Transmembrane</keyword>
<evidence type="ECO:0000313" key="3">
    <source>
        <dbReference type="Proteomes" id="UP000245946"/>
    </source>
</evidence>
<dbReference type="Proteomes" id="UP000245946">
    <property type="component" value="Unassembled WGS sequence"/>
</dbReference>
<organism evidence="2 3">
    <name type="scientific">Tilletiopsis washingtonensis</name>
    <dbReference type="NCBI Taxonomy" id="58919"/>
    <lineage>
        <taxon>Eukaryota</taxon>
        <taxon>Fungi</taxon>
        <taxon>Dikarya</taxon>
        <taxon>Basidiomycota</taxon>
        <taxon>Ustilaginomycotina</taxon>
        <taxon>Exobasidiomycetes</taxon>
        <taxon>Entylomatales</taxon>
        <taxon>Entylomatales incertae sedis</taxon>
        <taxon>Tilletiopsis</taxon>
    </lineage>
</organism>
<evidence type="ECO:0000313" key="2">
    <source>
        <dbReference type="EMBL" id="PWN96778.1"/>
    </source>
</evidence>
<dbReference type="EMBL" id="KZ819298">
    <property type="protein sequence ID" value="PWN96778.1"/>
    <property type="molecule type" value="Genomic_DNA"/>
</dbReference>
<gene>
    <name evidence="2" type="ORF">FA09DRAFT_85749</name>
</gene>
<evidence type="ECO:0000256" key="1">
    <source>
        <dbReference type="SAM" id="Phobius"/>
    </source>
</evidence>
<sequence length="71" mass="7670">MSFDCARDAIPQSAAMAASCAVGAVWARMRIRARHSTHRQARTAARDASLDIHRGAATRSICASIRFSSHT</sequence>
<keyword evidence="1" id="KW-1133">Transmembrane helix</keyword>
<keyword evidence="3" id="KW-1185">Reference proteome</keyword>
<dbReference type="AlphaFoldDB" id="A0A316Z732"/>
<dbReference type="GeneID" id="37273414"/>
<reference evidence="2 3" key="1">
    <citation type="journal article" date="2018" name="Mol. Biol. Evol.">
        <title>Broad Genomic Sampling Reveals a Smut Pathogenic Ancestry of the Fungal Clade Ustilaginomycotina.</title>
        <authorList>
            <person name="Kijpornyongpan T."/>
            <person name="Mondo S.J."/>
            <person name="Barry K."/>
            <person name="Sandor L."/>
            <person name="Lee J."/>
            <person name="Lipzen A."/>
            <person name="Pangilinan J."/>
            <person name="LaButti K."/>
            <person name="Hainaut M."/>
            <person name="Henrissat B."/>
            <person name="Grigoriev I.V."/>
            <person name="Spatafora J.W."/>
            <person name="Aime M.C."/>
        </authorList>
    </citation>
    <scope>NUCLEOTIDE SEQUENCE [LARGE SCALE GENOMIC DNA]</scope>
    <source>
        <strain evidence="2 3">MCA 4186</strain>
    </source>
</reference>
<dbReference type="RefSeq" id="XP_025597057.1">
    <property type="nucleotide sequence ID" value="XM_025745870.1"/>
</dbReference>
<feature type="transmembrane region" description="Helical" evidence="1">
    <location>
        <begin position="12"/>
        <end position="29"/>
    </location>
</feature>
<name>A0A316Z732_9BASI</name>
<dbReference type="PROSITE" id="PS51257">
    <property type="entry name" value="PROKAR_LIPOPROTEIN"/>
    <property type="match status" value="1"/>
</dbReference>
<keyword evidence="1" id="KW-0472">Membrane</keyword>
<accession>A0A316Z732</accession>